<reference evidence="14" key="1">
    <citation type="submission" date="2025-08" db="UniProtKB">
        <authorList>
            <consortium name="RefSeq"/>
        </authorList>
    </citation>
    <scope>IDENTIFICATION</scope>
    <source>
        <tissue evidence="14">Young leaves</tissue>
    </source>
</reference>
<dbReference type="GO" id="GO:0005789">
    <property type="term" value="C:endoplasmic reticulum membrane"/>
    <property type="evidence" value="ECO:0007669"/>
    <property type="project" value="UniProtKB-SubCell"/>
</dbReference>
<dbReference type="GO" id="GO:0006888">
    <property type="term" value="P:endoplasmic reticulum to Golgi vesicle-mediated transport"/>
    <property type="evidence" value="ECO:0007669"/>
    <property type="project" value="UniProtKB-UniRule"/>
</dbReference>
<dbReference type="RefSeq" id="XP_022950080.1">
    <property type="nucleotide sequence ID" value="XM_023094312.1"/>
</dbReference>
<feature type="transmembrane region" description="Helical" evidence="11">
    <location>
        <begin position="43"/>
        <end position="64"/>
    </location>
</feature>
<dbReference type="GeneID" id="111453269"/>
<evidence type="ECO:0000256" key="1">
    <source>
        <dbReference type="ARBA" id="ARBA00004477"/>
    </source>
</evidence>
<organism evidence="13 14">
    <name type="scientific">Cucurbita moschata</name>
    <name type="common">Winter crookneck squash</name>
    <name type="synonym">Cucurbita pepo var. moschata</name>
    <dbReference type="NCBI Taxonomy" id="3662"/>
    <lineage>
        <taxon>Eukaryota</taxon>
        <taxon>Viridiplantae</taxon>
        <taxon>Streptophyta</taxon>
        <taxon>Embryophyta</taxon>
        <taxon>Tracheophyta</taxon>
        <taxon>Spermatophyta</taxon>
        <taxon>Magnoliopsida</taxon>
        <taxon>eudicotyledons</taxon>
        <taxon>Gunneridae</taxon>
        <taxon>Pentapetalae</taxon>
        <taxon>rosids</taxon>
        <taxon>fabids</taxon>
        <taxon>Cucurbitales</taxon>
        <taxon>Cucurbitaceae</taxon>
        <taxon>Cucurbiteae</taxon>
        <taxon>Cucurbita</taxon>
    </lineage>
</organism>
<evidence type="ECO:0000256" key="7">
    <source>
        <dbReference type="ARBA" id="ARBA00022927"/>
    </source>
</evidence>
<keyword evidence="4 11" id="KW-0812">Transmembrane</keyword>
<protein>
    <recommendedName>
        <fullName evidence="11">Endoplasmic reticulum transmembrane protein</fullName>
    </recommendedName>
</protein>
<keyword evidence="9 12" id="KW-0175">Coiled coil</keyword>
<keyword evidence="3 11" id="KW-0813">Transport</keyword>
<evidence type="ECO:0000256" key="6">
    <source>
        <dbReference type="ARBA" id="ARBA00022824"/>
    </source>
</evidence>
<evidence type="ECO:0000256" key="8">
    <source>
        <dbReference type="ARBA" id="ARBA00022989"/>
    </source>
</evidence>
<evidence type="ECO:0000313" key="13">
    <source>
        <dbReference type="Proteomes" id="UP000504609"/>
    </source>
</evidence>
<name>A0A6J1GEM5_CUCMO</name>
<keyword evidence="8 11" id="KW-1133">Transmembrane helix</keyword>
<dbReference type="KEGG" id="cmos:111453269"/>
<dbReference type="PANTHER" id="PTHR12701:SF18">
    <property type="entry name" value="ENDOPLASMIC RETICULUM TRANSMEMBRANE PROTEIN"/>
    <property type="match status" value="1"/>
</dbReference>
<keyword evidence="5" id="KW-0053">Apoptosis</keyword>
<evidence type="ECO:0000313" key="14">
    <source>
        <dbReference type="RefSeq" id="XP_022950080.1"/>
    </source>
</evidence>
<dbReference type="AlphaFoldDB" id="A0A6J1GEM5"/>
<keyword evidence="11" id="KW-0931">ER-Golgi transport</keyword>
<dbReference type="FunFam" id="1.20.5.110:FF:000011">
    <property type="entry name" value="B-cell receptor-associated protein 29"/>
    <property type="match status" value="1"/>
</dbReference>
<comment type="subcellular location">
    <subcellularLocation>
        <location evidence="1 11">Endoplasmic reticulum membrane</location>
        <topology evidence="1 11">Multi-pass membrane protein</topology>
    </subcellularLocation>
</comment>
<keyword evidence="7 11" id="KW-0653">Protein transport</keyword>
<keyword evidence="6 11" id="KW-0256">Endoplasmic reticulum</keyword>
<feature type="transmembrane region" description="Helical" evidence="11">
    <location>
        <begin position="84"/>
        <end position="104"/>
    </location>
</feature>
<dbReference type="InterPro" id="IPR008417">
    <property type="entry name" value="BAP29/BAP31"/>
</dbReference>
<keyword evidence="13" id="KW-1185">Reference proteome</keyword>
<dbReference type="PANTHER" id="PTHR12701">
    <property type="entry name" value="BCR-ASSOCIATED PROTEIN, BAP"/>
    <property type="match status" value="1"/>
</dbReference>
<evidence type="ECO:0000256" key="2">
    <source>
        <dbReference type="ARBA" id="ARBA00007956"/>
    </source>
</evidence>
<evidence type="ECO:0000256" key="3">
    <source>
        <dbReference type="ARBA" id="ARBA00022448"/>
    </source>
</evidence>
<dbReference type="Proteomes" id="UP000504609">
    <property type="component" value="Unplaced"/>
</dbReference>
<dbReference type="GO" id="GO:0006886">
    <property type="term" value="P:intracellular protein transport"/>
    <property type="evidence" value="ECO:0007669"/>
    <property type="project" value="UniProtKB-UniRule"/>
</dbReference>
<evidence type="ECO:0000256" key="12">
    <source>
        <dbReference type="SAM" id="Coils"/>
    </source>
</evidence>
<evidence type="ECO:0000256" key="4">
    <source>
        <dbReference type="ARBA" id="ARBA00022692"/>
    </source>
</evidence>
<comment type="similarity">
    <text evidence="2 11">Belongs to the BCAP29/BCAP31 family.</text>
</comment>
<feature type="transmembrane region" description="Helical" evidence="11">
    <location>
        <begin position="6"/>
        <end position="22"/>
    </location>
</feature>
<accession>A0A6J1GEM5</accession>
<evidence type="ECO:0000256" key="5">
    <source>
        <dbReference type="ARBA" id="ARBA00022703"/>
    </source>
</evidence>
<dbReference type="GO" id="GO:0070973">
    <property type="term" value="P:protein localization to endoplasmic reticulum exit site"/>
    <property type="evidence" value="ECO:0007669"/>
    <property type="project" value="UniProtKB-UniRule"/>
</dbReference>
<comment type="function">
    <text evidence="11">May play a role in anterograde transport of membrane proteins from the endoplasmic reticulum to the Golgi.</text>
</comment>
<gene>
    <name evidence="14" type="primary">LOC111453269</name>
</gene>
<sequence length="222" mass="25262">MIQLLFTLIASEMLLILLFSFKTPLRKLVILAVDRMKRGRGPIMVKTVAGTVLIVLLSSLNSMVTIQKRWVDDGAVTPTDQVLMVRHLLEATLMGGSLFLALMIDRLHHYMRELHIRRKGMEVIKKQSRAMEEGKVSSKSEEIKALEEERTNLQTKLKHLELELESKAKDVSASEANVVALRKQSEGLLLEYDRLVEENQNLRSQLQSVDRRLSRSGSKKNS</sequence>
<evidence type="ECO:0000256" key="9">
    <source>
        <dbReference type="ARBA" id="ARBA00023054"/>
    </source>
</evidence>
<evidence type="ECO:0000256" key="11">
    <source>
        <dbReference type="RuleBase" id="RU367026"/>
    </source>
</evidence>
<proteinExistence type="inferred from homology"/>
<dbReference type="Gene3D" id="1.20.5.110">
    <property type="match status" value="1"/>
</dbReference>
<evidence type="ECO:0000256" key="10">
    <source>
        <dbReference type="ARBA" id="ARBA00023136"/>
    </source>
</evidence>
<feature type="coiled-coil region" evidence="12">
    <location>
        <begin position="129"/>
        <end position="212"/>
    </location>
</feature>
<keyword evidence="10 11" id="KW-0472">Membrane</keyword>